<protein>
    <submittedName>
        <fullName evidence="8">RNA polymerase sigma-70 factor (Sigma-E family)</fullName>
    </submittedName>
</protein>
<dbReference type="GO" id="GO:0016987">
    <property type="term" value="F:sigma factor activity"/>
    <property type="evidence" value="ECO:0007669"/>
    <property type="project" value="UniProtKB-KW"/>
</dbReference>
<evidence type="ECO:0000256" key="5">
    <source>
        <dbReference type="ARBA" id="ARBA00023163"/>
    </source>
</evidence>
<dbReference type="GO" id="GO:0006352">
    <property type="term" value="P:DNA-templated transcription initiation"/>
    <property type="evidence" value="ECO:0007669"/>
    <property type="project" value="InterPro"/>
</dbReference>
<dbReference type="SUPFAM" id="SSF88659">
    <property type="entry name" value="Sigma3 and sigma4 domains of RNA polymerase sigma factors"/>
    <property type="match status" value="1"/>
</dbReference>
<dbReference type="EMBL" id="JACHJR010000001">
    <property type="protein sequence ID" value="MBB4945024.1"/>
    <property type="molecule type" value="Genomic_DNA"/>
</dbReference>
<comment type="caution">
    <text evidence="8">The sequence shown here is derived from an EMBL/GenBank/DDBJ whole genome shotgun (WGS) entry which is preliminary data.</text>
</comment>
<evidence type="ECO:0000256" key="3">
    <source>
        <dbReference type="ARBA" id="ARBA00023082"/>
    </source>
</evidence>
<keyword evidence="2" id="KW-0805">Transcription regulation</keyword>
<feature type="domain" description="RNA polymerase sigma factor 70 region 4 type 2" evidence="7">
    <location>
        <begin position="103"/>
        <end position="153"/>
    </location>
</feature>
<name>A0A7W7S710_9ACTN</name>
<sequence length="174" mass="19394">MAPDPEELDEYVASRHQRLLRSAYLLCGDAHEADDLVQSTLVKVILARRRIDRIDSLDAYTRRTLYSTFISSRRRRWRREQPHGELPEQALAGPGDLELGVVVRTALRRLPTKQRAVLVLRFWEDLGVAETAQVLGIGQGTVKSHTARALASLRATLGGAMADEDLLQKIGAVS</sequence>
<dbReference type="Pfam" id="PF04542">
    <property type="entry name" value="Sigma70_r2"/>
    <property type="match status" value="1"/>
</dbReference>
<evidence type="ECO:0000259" key="6">
    <source>
        <dbReference type="Pfam" id="PF04542"/>
    </source>
</evidence>
<dbReference type="InterPro" id="IPR039425">
    <property type="entry name" value="RNA_pol_sigma-70-like"/>
</dbReference>
<dbReference type="RefSeq" id="WP_184911360.1">
    <property type="nucleotide sequence ID" value="NZ_JACHJR010000001.1"/>
</dbReference>
<dbReference type="InterPro" id="IPR014284">
    <property type="entry name" value="RNA_pol_sigma-70_dom"/>
</dbReference>
<evidence type="ECO:0000313" key="9">
    <source>
        <dbReference type="Proteomes" id="UP000573327"/>
    </source>
</evidence>
<comment type="similarity">
    <text evidence="1">Belongs to the sigma-70 factor family. ECF subfamily.</text>
</comment>
<gene>
    <name evidence="8" type="ORF">F4556_000559</name>
</gene>
<dbReference type="AlphaFoldDB" id="A0A7W7S710"/>
<evidence type="ECO:0000256" key="4">
    <source>
        <dbReference type="ARBA" id="ARBA00023125"/>
    </source>
</evidence>
<feature type="domain" description="RNA polymerase sigma-70 region 2" evidence="6">
    <location>
        <begin position="14"/>
        <end position="79"/>
    </location>
</feature>
<dbReference type="Pfam" id="PF08281">
    <property type="entry name" value="Sigma70_r4_2"/>
    <property type="match status" value="1"/>
</dbReference>
<dbReference type="SUPFAM" id="SSF88946">
    <property type="entry name" value="Sigma2 domain of RNA polymerase sigma factors"/>
    <property type="match status" value="1"/>
</dbReference>
<proteinExistence type="inferred from homology"/>
<accession>A0A7W7S710</accession>
<keyword evidence="3" id="KW-0731">Sigma factor</keyword>
<dbReference type="InterPro" id="IPR013325">
    <property type="entry name" value="RNA_pol_sigma_r2"/>
</dbReference>
<keyword evidence="9" id="KW-1185">Reference proteome</keyword>
<evidence type="ECO:0000313" key="8">
    <source>
        <dbReference type="EMBL" id="MBB4945024.1"/>
    </source>
</evidence>
<organism evidence="8 9">
    <name type="scientific">Kitasatospora gansuensis</name>
    <dbReference type="NCBI Taxonomy" id="258050"/>
    <lineage>
        <taxon>Bacteria</taxon>
        <taxon>Bacillati</taxon>
        <taxon>Actinomycetota</taxon>
        <taxon>Actinomycetes</taxon>
        <taxon>Kitasatosporales</taxon>
        <taxon>Streptomycetaceae</taxon>
        <taxon>Kitasatospora</taxon>
    </lineage>
</organism>
<dbReference type="InterPro" id="IPR007627">
    <property type="entry name" value="RNA_pol_sigma70_r2"/>
</dbReference>
<evidence type="ECO:0000259" key="7">
    <source>
        <dbReference type="Pfam" id="PF08281"/>
    </source>
</evidence>
<dbReference type="NCBIfam" id="TIGR02937">
    <property type="entry name" value="sigma70-ECF"/>
    <property type="match status" value="1"/>
</dbReference>
<reference evidence="8 9" key="1">
    <citation type="submission" date="2020-08" db="EMBL/GenBank/DDBJ databases">
        <title>Sequencing the genomes of 1000 actinobacteria strains.</title>
        <authorList>
            <person name="Klenk H.-P."/>
        </authorList>
    </citation>
    <scope>NUCLEOTIDE SEQUENCE [LARGE SCALE GENOMIC DNA]</scope>
    <source>
        <strain evidence="8 9">DSM 44786</strain>
    </source>
</reference>
<dbReference type="PANTHER" id="PTHR43133">
    <property type="entry name" value="RNA POLYMERASE ECF-TYPE SIGMA FACTO"/>
    <property type="match status" value="1"/>
</dbReference>
<keyword evidence="4" id="KW-0238">DNA-binding</keyword>
<dbReference type="GO" id="GO:0003677">
    <property type="term" value="F:DNA binding"/>
    <property type="evidence" value="ECO:0007669"/>
    <property type="project" value="UniProtKB-KW"/>
</dbReference>
<dbReference type="Gene3D" id="1.10.10.10">
    <property type="entry name" value="Winged helix-like DNA-binding domain superfamily/Winged helix DNA-binding domain"/>
    <property type="match status" value="1"/>
</dbReference>
<dbReference type="CDD" id="cd06171">
    <property type="entry name" value="Sigma70_r4"/>
    <property type="match status" value="1"/>
</dbReference>
<dbReference type="Proteomes" id="UP000573327">
    <property type="component" value="Unassembled WGS sequence"/>
</dbReference>
<evidence type="ECO:0000256" key="2">
    <source>
        <dbReference type="ARBA" id="ARBA00023015"/>
    </source>
</evidence>
<dbReference type="InterPro" id="IPR013249">
    <property type="entry name" value="RNA_pol_sigma70_r4_t2"/>
</dbReference>
<dbReference type="InterPro" id="IPR036388">
    <property type="entry name" value="WH-like_DNA-bd_sf"/>
</dbReference>
<keyword evidence="5" id="KW-0804">Transcription</keyword>
<dbReference type="PANTHER" id="PTHR43133:SF50">
    <property type="entry name" value="ECF RNA POLYMERASE SIGMA FACTOR SIGM"/>
    <property type="match status" value="1"/>
</dbReference>
<dbReference type="InterPro" id="IPR013324">
    <property type="entry name" value="RNA_pol_sigma_r3/r4-like"/>
</dbReference>
<evidence type="ECO:0000256" key="1">
    <source>
        <dbReference type="ARBA" id="ARBA00010641"/>
    </source>
</evidence>
<dbReference type="Gene3D" id="1.10.1740.10">
    <property type="match status" value="1"/>
</dbReference>
<dbReference type="NCBIfam" id="TIGR02983">
    <property type="entry name" value="SigE-fam_strep"/>
    <property type="match status" value="1"/>
</dbReference>
<dbReference type="InterPro" id="IPR014325">
    <property type="entry name" value="RNA_pol_sigma-E_actinobac"/>
</dbReference>